<dbReference type="HOGENOM" id="CLU_074054_0_0_9"/>
<feature type="transmembrane region" description="Helical" evidence="1">
    <location>
        <begin position="194"/>
        <end position="216"/>
    </location>
</feature>
<dbReference type="AlphaFoldDB" id="A8SCU7"/>
<evidence type="ECO:0000313" key="2">
    <source>
        <dbReference type="EMBL" id="EDP21340.1"/>
    </source>
</evidence>
<name>A8SCU7_9FIRM</name>
<evidence type="ECO:0000256" key="1">
    <source>
        <dbReference type="SAM" id="Phobius"/>
    </source>
</evidence>
<dbReference type="InterPro" id="IPR008875">
    <property type="entry name" value="TraX"/>
</dbReference>
<keyword evidence="1" id="KW-1133">Transmembrane helix</keyword>
<feature type="transmembrane region" description="Helical" evidence="1">
    <location>
        <begin position="69"/>
        <end position="86"/>
    </location>
</feature>
<feature type="transmembrane region" description="Helical" evidence="1">
    <location>
        <begin position="125"/>
        <end position="142"/>
    </location>
</feature>
<feature type="transmembrane region" description="Helical" evidence="1">
    <location>
        <begin position="149"/>
        <end position="165"/>
    </location>
</feature>
<feature type="transmembrane region" description="Helical" evidence="1">
    <location>
        <begin position="257"/>
        <end position="277"/>
    </location>
</feature>
<feature type="transmembrane region" description="Helical" evidence="1">
    <location>
        <begin position="171"/>
        <end position="187"/>
    </location>
</feature>
<sequence length="279" mass="31783">MRGSFVFQIKELNFDKRRGASMSTKPISSTAATRFDLSAAALHILAMALMLMDHLWATLLPAQEWLTCAGRLAFPIFAFMAVEGYFHTHDLKKYTLRLLLFALLSEVPFDLMYGGTWFYPVHQNVIWTLLLGILGIHLMETVRKKQKTGLYLLVSALVVVAGAVLGTLGMVDYYGAGVLTVFIFYFFHGHGRKWWCLLGQLAALYWVNVELLGGLMYPIQLFGMDFELCQQGLALLALVPIWLYRGRQGYHSKPFQYACYAFYPMHMLLLVLVLNFVNR</sequence>
<reference evidence="2 3" key="1">
    <citation type="submission" date="2007-09" db="EMBL/GenBank/DDBJ databases">
        <title>Draft genome sequence of Faecalibacterium prausnitzii M21/2.</title>
        <authorList>
            <person name="Sudarsanam P."/>
            <person name="Ley R."/>
            <person name="Guruge J."/>
            <person name="Turnbaugh P.J."/>
            <person name="Mahowald M."/>
            <person name="Liep D."/>
            <person name="Gordon J."/>
        </authorList>
    </citation>
    <scope>NUCLEOTIDE SEQUENCE [LARGE SCALE GENOMIC DNA]</scope>
    <source>
        <strain evidence="2 3">M21/2</strain>
    </source>
</reference>
<dbReference type="EMBL" id="ABED02000027">
    <property type="protein sequence ID" value="EDP21340.1"/>
    <property type="molecule type" value="Genomic_DNA"/>
</dbReference>
<dbReference type="Pfam" id="PF05857">
    <property type="entry name" value="TraX"/>
    <property type="match status" value="1"/>
</dbReference>
<reference evidence="2 3" key="2">
    <citation type="submission" date="2007-09" db="EMBL/GenBank/DDBJ databases">
        <authorList>
            <person name="Fulton L."/>
            <person name="Clifton S."/>
            <person name="Fulton B."/>
            <person name="Xu J."/>
            <person name="Minx P."/>
            <person name="Pepin K.H."/>
            <person name="Johnson M."/>
            <person name="Thiruvilangam P."/>
            <person name="Bhonagiri V."/>
            <person name="Nash W.E."/>
            <person name="Mardis E.R."/>
            <person name="Wilson R.K."/>
        </authorList>
    </citation>
    <scope>NUCLEOTIDE SEQUENCE [LARGE SCALE GENOMIC DNA]</scope>
    <source>
        <strain evidence="2 3">M21/2</strain>
    </source>
</reference>
<organism evidence="2 3">
    <name type="scientific">Faecalibacterium prausnitzii M21/2</name>
    <dbReference type="NCBI Taxonomy" id="411485"/>
    <lineage>
        <taxon>Bacteria</taxon>
        <taxon>Bacillati</taxon>
        <taxon>Bacillota</taxon>
        <taxon>Clostridia</taxon>
        <taxon>Eubacteriales</taxon>
        <taxon>Oscillospiraceae</taxon>
        <taxon>Faecalibacterium</taxon>
    </lineage>
</organism>
<gene>
    <name evidence="2" type="ORF">FAEPRAM212_02068</name>
</gene>
<comment type="caution">
    <text evidence="2">The sequence shown here is derived from an EMBL/GenBank/DDBJ whole genome shotgun (WGS) entry which is preliminary data.</text>
</comment>
<feature type="transmembrane region" description="Helical" evidence="1">
    <location>
        <begin position="98"/>
        <end position="119"/>
    </location>
</feature>
<keyword evidence="1" id="KW-0472">Membrane</keyword>
<protein>
    <submittedName>
        <fullName evidence="2">Protein TraX</fullName>
    </submittedName>
</protein>
<accession>A8SCU7</accession>
<keyword evidence="1" id="KW-0812">Transmembrane</keyword>
<proteinExistence type="predicted"/>
<dbReference type="Proteomes" id="UP000005945">
    <property type="component" value="Unassembled WGS sequence"/>
</dbReference>
<evidence type="ECO:0000313" key="3">
    <source>
        <dbReference type="Proteomes" id="UP000005945"/>
    </source>
</evidence>
<feature type="transmembrane region" description="Helical" evidence="1">
    <location>
        <begin position="35"/>
        <end position="57"/>
    </location>
</feature>